<dbReference type="EMBL" id="VIGI01000013">
    <property type="protein sequence ID" value="KAB8292454.1"/>
    <property type="molecule type" value="Genomic_DNA"/>
</dbReference>
<keyword evidence="1" id="KW-0472">Membrane</keyword>
<dbReference type="AlphaFoldDB" id="A0A5N6JVP0"/>
<sequence length="137" mass="14462">MGPRRRITSSGANSVRVPSGNSFVLPPLGIDFSGSAPSGISSSFATSAVVYHYNPSIISKEKASEGGDIWAVIVLSCGLAAFLAFGIFTVIRAGQMEIELSSFLSSNWEELDCGVGPLTIVEARKASGLLRKKIPWV</sequence>
<proteinExistence type="predicted"/>
<reference evidence="2 3" key="1">
    <citation type="submission" date="2019-06" db="EMBL/GenBank/DDBJ databases">
        <title>Genome Sequence of the Brown Rot Fungal Pathogen Monilinia laxa.</title>
        <authorList>
            <person name="De Miccolis Angelini R.M."/>
            <person name="Landi L."/>
            <person name="Abate D."/>
            <person name="Pollastro S."/>
            <person name="Romanazzi G."/>
            <person name="Faretra F."/>
        </authorList>
    </citation>
    <scope>NUCLEOTIDE SEQUENCE [LARGE SCALE GENOMIC DNA]</scope>
    <source>
        <strain evidence="2 3">Mlax316</strain>
    </source>
</reference>
<dbReference type="Proteomes" id="UP000326757">
    <property type="component" value="Unassembled WGS sequence"/>
</dbReference>
<evidence type="ECO:0000313" key="3">
    <source>
        <dbReference type="Proteomes" id="UP000326757"/>
    </source>
</evidence>
<keyword evidence="1" id="KW-0812">Transmembrane</keyword>
<evidence type="ECO:0000256" key="1">
    <source>
        <dbReference type="SAM" id="Phobius"/>
    </source>
</evidence>
<comment type="caution">
    <text evidence="2">The sequence shown here is derived from an EMBL/GenBank/DDBJ whole genome shotgun (WGS) entry which is preliminary data.</text>
</comment>
<keyword evidence="1" id="KW-1133">Transmembrane helix</keyword>
<keyword evidence="3" id="KW-1185">Reference proteome</keyword>
<evidence type="ECO:0000313" key="2">
    <source>
        <dbReference type="EMBL" id="KAB8292454.1"/>
    </source>
</evidence>
<dbReference type="OrthoDB" id="10588674at2759"/>
<feature type="transmembrane region" description="Helical" evidence="1">
    <location>
        <begin position="69"/>
        <end position="91"/>
    </location>
</feature>
<protein>
    <submittedName>
        <fullName evidence="2">Uncharacterized protein</fullName>
    </submittedName>
</protein>
<accession>A0A5N6JVP0</accession>
<name>A0A5N6JVP0_MONLA</name>
<gene>
    <name evidence="2" type="ORF">EYC80_008173</name>
</gene>
<organism evidence="2 3">
    <name type="scientific">Monilinia laxa</name>
    <name type="common">Brown rot fungus</name>
    <name type="synonym">Sclerotinia laxa</name>
    <dbReference type="NCBI Taxonomy" id="61186"/>
    <lineage>
        <taxon>Eukaryota</taxon>
        <taxon>Fungi</taxon>
        <taxon>Dikarya</taxon>
        <taxon>Ascomycota</taxon>
        <taxon>Pezizomycotina</taxon>
        <taxon>Leotiomycetes</taxon>
        <taxon>Helotiales</taxon>
        <taxon>Sclerotiniaceae</taxon>
        <taxon>Monilinia</taxon>
    </lineage>
</organism>